<sequence>MRIAQIPNQVKSGIFQLIKISEHNFEQVISAIKSAPVAFNVNQILLEFQNHLENLDDENVRDIVRAILSFFALRESTNSSIEQISEDLIEAILSDDDFVKEFSDEQLDSFKDRLVKLLEIDTSLKLSTKAVNLLQEYERILLESRIITDIRPLLSTDSDKDVTGALIVHTLKIEYRDADGFKEFYVALDSKDLQNLREQLNKAEETANAIEKMLSKANITYLNPTVES</sequence>
<dbReference type="EMBL" id="JACXAE010000133">
    <property type="protein sequence ID" value="MBD2778709.1"/>
    <property type="molecule type" value="Genomic_DNA"/>
</dbReference>
<organism evidence="2 3">
    <name type="scientific">Iningainema tapete BLCC-T55</name>
    <dbReference type="NCBI Taxonomy" id="2748662"/>
    <lineage>
        <taxon>Bacteria</taxon>
        <taxon>Bacillati</taxon>
        <taxon>Cyanobacteriota</taxon>
        <taxon>Cyanophyceae</taxon>
        <taxon>Nostocales</taxon>
        <taxon>Scytonemataceae</taxon>
        <taxon>Iningainema tapete</taxon>
    </lineage>
</organism>
<comment type="caution">
    <text evidence="2">The sequence shown here is derived from an EMBL/GenBank/DDBJ whole genome shotgun (WGS) entry which is preliminary data.</text>
</comment>
<accession>A0A8J7CA02</accession>
<evidence type="ECO:0000313" key="2">
    <source>
        <dbReference type="EMBL" id="MBD2778709.1"/>
    </source>
</evidence>
<proteinExistence type="predicted"/>
<feature type="coiled-coil region" evidence="1">
    <location>
        <begin position="186"/>
        <end position="220"/>
    </location>
</feature>
<evidence type="ECO:0000313" key="3">
    <source>
        <dbReference type="Proteomes" id="UP000629098"/>
    </source>
</evidence>
<keyword evidence="3" id="KW-1185">Reference proteome</keyword>
<name>A0A8J7CA02_9CYAN</name>
<protein>
    <submittedName>
        <fullName evidence="2">Uncharacterized protein</fullName>
    </submittedName>
</protein>
<dbReference type="AlphaFoldDB" id="A0A8J7CA02"/>
<dbReference type="RefSeq" id="WP_190838729.1">
    <property type="nucleotide sequence ID" value="NZ_CAWPPI010000133.1"/>
</dbReference>
<keyword evidence="1" id="KW-0175">Coiled coil</keyword>
<reference evidence="2" key="1">
    <citation type="submission" date="2020-09" db="EMBL/GenBank/DDBJ databases">
        <title>Iningainema tapete sp. nov. (Scytonemataceae, Cyanobacteria) from greenhouses in central Florida (USA) produces two types of nodularin with biosynthetic potential for microcystin-LR and anabaenopeptins.</title>
        <authorList>
            <person name="Berthold D.E."/>
            <person name="Lefler F.W."/>
            <person name="Huang I.-S."/>
            <person name="Abdulla H."/>
            <person name="Zimba P.V."/>
            <person name="Laughinghouse H.D. IV."/>
        </authorList>
    </citation>
    <scope>NUCLEOTIDE SEQUENCE</scope>
    <source>
        <strain evidence="2">BLCCT55</strain>
    </source>
</reference>
<dbReference type="Proteomes" id="UP000629098">
    <property type="component" value="Unassembled WGS sequence"/>
</dbReference>
<evidence type="ECO:0000256" key="1">
    <source>
        <dbReference type="SAM" id="Coils"/>
    </source>
</evidence>
<gene>
    <name evidence="2" type="ORF">ICL16_43360</name>
</gene>